<dbReference type="SUPFAM" id="SSF81837">
    <property type="entry name" value="BEACH domain"/>
    <property type="match status" value="1"/>
</dbReference>
<dbReference type="PANTHER" id="PTHR13743">
    <property type="entry name" value="BEIGE/BEACH-RELATED"/>
    <property type="match status" value="1"/>
</dbReference>
<dbReference type="Proteomes" id="UP000007879">
    <property type="component" value="Unassembled WGS sequence"/>
</dbReference>
<protein>
    <recommendedName>
        <fullName evidence="1">BEACH domain-containing protein</fullName>
    </recommendedName>
</protein>
<dbReference type="GeneID" id="109588640"/>
<feature type="domain" description="BEACH" evidence="1">
    <location>
        <begin position="1"/>
        <end position="94"/>
    </location>
</feature>
<dbReference type="AlphaFoldDB" id="A0AAN0JTH2"/>
<dbReference type="Pfam" id="PF02138">
    <property type="entry name" value="Beach"/>
    <property type="match status" value="1"/>
</dbReference>
<reference evidence="2" key="2">
    <citation type="submission" date="2024-06" db="UniProtKB">
        <authorList>
            <consortium name="EnsemblMetazoa"/>
        </authorList>
    </citation>
    <scope>IDENTIFICATION</scope>
</reference>
<accession>A0AAN0JTH2</accession>
<dbReference type="InterPro" id="IPR000409">
    <property type="entry name" value="BEACH_dom"/>
</dbReference>
<dbReference type="KEGG" id="aqu:109588640"/>
<dbReference type="PANTHER" id="PTHR13743:SF123">
    <property type="entry name" value="PROTEIN FAN"/>
    <property type="match status" value="1"/>
</dbReference>
<organism evidence="2 3">
    <name type="scientific">Amphimedon queenslandica</name>
    <name type="common">Sponge</name>
    <dbReference type="NCBI Taxonomy" id="400682"/>
    <lineage>
        <taxon>Eukaryota</taxon>
        <taxon>Metazoa</taxon>
        <taxon>Porifera</taxon>
        <taxon>Demospongiae</taxon>
        <taxon>Heteroscleromorpha</taxon>
        <taxon>Haplosclerida</taxon>
        <taxon>Niphatidae</taxon>
        <taxon>Amphimedon</taxon>
    </lineage>
</organism>
<evidence type="ECO:0000313" key="2">
    <source>
        <dbReference type="EnsemblMetazoa" id="XP_019860341.1"/>
    </source>
</evidence>
<keyword evidence="3" id="KW-1185">Reference proteome</keyword>
<dbReference type="InterPro" id="IPR050865">
    <property type="entry name" value="BEACH_Domain"/>
</dbReference>
<dbReference type="EnsemblMetazoa" id="XM_020004782.1">
    <property type="protein sequence ID" value="XP_019860341.1"/>
    <property type="gene ID" value="LOC109588640"/>
</dbReference>
<proteinExistence type="predicted"/>
<reference evidence="3" key="1">
    <citation type="journal article" date="2010" name="Nature">
        <title>The Amphimedon queenslandica genome and the evolution of animal complexity.</title>
        <authorList>
            <person name="Srivastava M."/>
            <person name="Simakov O."/>
            <person name="Chapman J."/>
            <person name="Fahey B."/>
            <person name="Gauthier M.E."/>
            <person name="Mitros T."/>
            <person name="Richards G.S."/>
            <person name="Conaco C."/>
            <person name="Dacre M."/>
            <person name="Hellsten U."/>
            <person name="Larroux C."/>
            <person name="Putnam N.H."/>
            <person name="Stanke M."/>
            <person name="Adamska M."/>
            <person name="Darling A."/>
            <person name="Degnan S.M."/>
            <person name="Oakley T.H."/>
            <person name="Plachetzki D.C."/>
            <person name="Zhai Y."/>
            <person name="Adamski M."/>
            <person name="Calcino A."/>
            <person name="Cummins S.F."/>
            <person name="Goodstein D.M."/>
            <person name="Harris C."/>
            <person name="Jackson D.J."/>
            <person name="Leys S.P."/>
            <person name="Shu S."/>
            <person name="Woodcroft B.J."/>
            <person name="Vervoort M."/>
            <person name="Kosik K.S."/>
            <person name="Manning G."/>
            <person name="Degnan B.M."/>
            <person name="Rokhsar D.S."/>
        </authorList>
    </citation>
    <scope>NUCLEOTIDE SEQUENCE [LARGE SCALE GENOMIC DNA]</scope>
</reference>
<evidence type="ECO:0000313" key="3">
    <source>
        <dbReference type="Proteomes" id="UP000007879"/>
    </source>
</evidence>
<sequence length="94" mass="10852">MFLNFVADRSFNDIMQYPVLPWILADYTSTTLGALNEERLAFFKDHYAEMSGRKFLYGTHYSAPGYVLYYLVRTVQQCVPVYPVSQVQLPGQLS</sequence>
<dbReference type="RefSeq" id="XP_019860341.1">
    <property type="nucleotide sequence ID" value="XM_020004782.1"/>
</dbReference>
<dbReference type="InterPro" id="IPR036372">
    <property type="entry name" value="BEACH_dom_sf"/>
</dbReference>
<dbReference type="SMART" id="SM01026">
    <property type="entry name" value="Beach"/>
    <property type="match status" value="1"/>
</dbReference>
<dbReference type="Gene3D" id="1.10.1540.10">
    <property type="entry name" value="BEACH domain"/>
    <property type="match status" value="1"/>
</dbReference>
<dbReference type="PROSITE" id="PS50197">
    <property type="entry name" value="BEACH"/>
    <property type="match status" value="1"/>
</dbReference>
<name>A0AAN0JTH2_AMPQE</name>
<evidence type="ECO:0000259" key="1">
    <source>
        <dbReference type="PROSITE" id="PS50197"/>
    </source>
</evidence>